<accession>A0A7V7QMM1</accession>
<evidence type="ECO:0000256" key="1">
    <source>
        <dbReference type="ARBA" id="ARBA00022670"/>
    </source>
</evidence>
<dbReference type="Gene3D" id="3.40.140.10">
    <property type="entry name" value="Cytidine Deaminase, domain 2"/>
    <property type="match status" value="1"/>
</dbReference>
<dbReference type="InterPro" id="IPR000555">
    <property type="entry name" value="JAMM/MPN+_dom"/>
</dbReference>
<gene>
    <name evidence="7" type="ORF">F7O84_06240</name>
</gene>
<sequence>MLLLKQDDYNVMLKHCIEELPNEACGLIAGTIQGDTKTVKKVYLLTNLDASKEHFSMDPKEQLAAMKDARANDLVLLGNFHSHPESPSRPSEEDKRLAYDSSSEYLILSLMDRANPVLKAFHIDKDKAVSINEIKVI</sequence>
<name>A0A7V7QMM1_9FIRM</name>
<dbReference type="GO" id="GO:0008235">
    <property type="term" value="F:metalloexopeptidase activity"/>
    <property type="evidence" value="ECO:0007669"/>
    <property type="project" value="TreeGrafter"/>
</dbReference>
<dbReference type="SUPFAM" id="SSF102712">
    <property type="entry name" value="JAB1/MPN domain"/>
    <property type="match status" value="1"/>
</dbReference>
<dbReference type="SMART" id="SM00232">
    <property type="entry name" value="JAB_MPN"/>
    <property type="match status" value="1"/>
</dbReference>
<dbReference type="Proteomes" id="UP000461768">
    <property type="component" value="Unassembled WGS sequence"/>
</dbReference>
<dbReference type="Pfam" id="PF14464">
    <property type="entry name" value="Prok-JAB"/>
    <property type="match status" value="1"/>
</dbReference>
<evidence type="ECO:0000256" key="5">
    <source>
        <dbReference type="ARBA" id="ARBA00023049"/>
    </source>
</evidence>
<keyword evidence="1" id="KW-0645">Protease</keyword>
<evidence type="ECO:0000313" key="8">
    <source>
        <dbReference type="Proteomes" id="UP000461768"/>
    </source>
</evidence>
<dbReference type="GO" id="GO:0006508">
    <property type="term" value="P:proteolysis"/>
    <property type="evidence" value="ECO:0007669"/>
    <property type="project" value="UniProtKB-KW"/>
</dbReference>
<evidence type="ECO:0000259" key="6">
    <source>
        <dbReference type="PROSITE" id="PS50249"/>
    </source>
</evidence>
<reference evidence="7 8" key="1">
    <citation type="submission" date="2019-09" db="EMBL/GenBank/DDBJ databases">
        <authorList>
            <person name="Valk L.C."/>
        </authorList>
    </citation>
    <scope>NUCLEOTIDE SEQUENCE [LARGE SCALE GENOMIC DNA]</scope>
    <source>
        <strain evidence="7">GalUA</strain>
    </source>
</reference>
<dbReference type="InterPro" id="IPR051929">
    <property type="entry name" value="VirAsm_ModProt"/>
</dbReference>
<dbReference type="EMBL" id="WAGX01000004">
    <property type="protein sequence ID" value="KAB1439977.1"/>
    <property type="molecule type" value="Genomic_DNA"/>
</dbReference>
<dbReference type="InterPro" id="IPR037518">
    <property type="entry name" value="MPN"/>
</dbReference>
<dbReference type="GO" id="GO:0008270">
    <property type="term" value="F:zinc ion binding"/>
    <property type="evidence" value="ECO:0007669"/>
    <property type="project" value="TreeGrafter"/>
</dbReference>
<dbReference type="RefSeq" id="WP_151143092.1">
    <property type="nucleotide sequence ID" value="NZ_WAGX01000004.1"/>
</dbReference>
<evidence type="ECO:0000256" key="3">
    <source>
        <dbReference type="ARBA" id="ARBA00022801"/>
    </source>
</evidence>
<dbReference type="PROSITE" id="PS50249">
    <property type="entry name" value="MPN"/>
    <property type="match status" value="1"/>
</dbReference>
<dbReference type="PANTHER" id="PTHR34858">
    <property type="entry name" value="CYSO-CYSTEINE PEPTIDASE"/>
    <property type="match status" value="1"/>
</dbReference>
<proteinExistence type="predicted"/>
<keyword evidence="5" id="KW-0482">Metalloprotease</keyword>
<dbReference type="InterPro" id="IPR028090">
    <property type="entry name" value="JAB_dom_prok"/>
</dbReference>
<reference evidence="7 8" key="2">
    <citation type="submission" date="2020-02" db="EMBL/GenBank/DDBJ databases">
        <title>Candidatus Galacturonibacter soehngenii shows hetero-acetogenic catabolism of galacturonic acid but lacks a canonical carbon monoxide dehydrogenase/acetyl-CoA synthase complex.</title>
        <authorList>
            <person name="Diender M."/>
            <person name="Stouten G.R."/>
            <person name="Petersen J.F."/>
            <person name="Nielsen P.H."/>
            <person name="Dueholm M.S."/>
            <person name="Pronk J.T."/>
            <person name="Van Loosdrecht M.C.M."/>
        </authorList>
    </citation>
    <scope>NUCLEOTIDE SEQUENCE [LARGE SCALE GENOMIC DNA]</scope>
    <source>
        <strain evidence="7">GalUA</strain>
    </source>
</reference>
<keyword evidence="4" id="KW-0862">Zinc</keyword>
<evidence type="ECO:0000313" key="7">
    <source>
        <dbReference type="EMBL" id="KAB1439977.1"/>
    </source>
</evidence>
<keyword evidence="2" id="KW-0479">Metal-binding</keyword>
<evidence type="ECO:0000256" key="2">
    <source>
        <dbReference type="ARBA" id="ARBA00022723"/>
    </source>
</evidence>
<feature type="domain" description="MPN" evidence="6">
    <location>
        <begin position="2"/>
        <end position="137"/>
    </location>
</feature>
<keyword evidence="8" id="KW-1185">Reference proteome</keyword>
<organism evidence="7 8">
    <name type="scientific">Candidatus Galacturonatibacter soehngenii</name>
    <dbReference type="NCBI Taxonomy" id="2307010"/>
    <lineage>
        <taxon>Bacteria</taxon>
        <taxon>Bacillati</taxon>
        <taxon>Bacillota</taxon>
        <taxon>Clostridia</taxon>
        <taxon>Lachnospirales</taxon>
        <taxon>Lachnospiraceae</taxon>
        <taxon>Candidatus Galacturonatibacter</taxon>
    </lineage>
</organism>
<dbReference type="OrthoDB" id="9802958at2"/>
<protein>
    <submittedName>
        <fullName evidence="7">M67 family metallopeptidase</fullName>
    </submittedName>
</protein>
<dbReference type="PANTHER" id="PTHR34858:SF1">
    <property type="entry name" value="CYSO-CYSTEINE PEPTIDASE"/>
    <property type="match status" value="1"/>
</dbReference>
<dbReference type="FunFam" id="3.40.140.10:FF:000085">
    <property type="entry name" value="Mov34/MPN/PAD-1 family protein"/>
    <property type="match status" value="1"/>
</dbReference>
<comment type="caution">
    <text evidence="7">The sequence shown here is derived from an EMBL/GenBank/DDBJ whole genome shotgun (WGS) entry which is preliminary data.</text>
</comment>
<dbReference type="AlphaFoldDB" id="A0A7V7QMM1"/>
<keyword evidence="3" id="KW-0378">Hydrolase</keyword>
<dbReference type="CDD" id="cd08070">
    <property type="entry name" value="MPN_like"/>
    <property type="match status" value="1"/>
</dbReference>
<evidence type="ECO:0000256" key="4">
    <source>
        <dbReference type="ARBA" id="ARBA00022833"/>
    </source>
</evidence>